<evidence type="ECO:0000256" key="2">
    <source>
        <dbReference type="PIRNR" id="PIRNR036893"/>
    </source>
</evidence>
<name>A0ABU8WX04_9BURK</name>
<keyword evidence="5" id="KW-1185">Reference proteome</keyword>
<evidence type="ECO:0000313" key="5">
    <source>
        <dbReference type="Proteomes" id="UP001385892"/>
    </source>
</evidence>
<dbReference type="InterPro" id="IPR022271">
    <property type="entry name" value="Lipocalin_ApoD"/>
</dbReference>
<evidence type="ECO:0000259" key="3">
    <source>
        <dbReference type="Pfam" id="PF08212"/>
    </source>
</evidence>
<feature type="chain" id="PRO_5045016595" description="Outer membrane lipoprotein Blc" evidence="2">
    <location>
        <begin position="30"/>
        <end position="194"/>
    </location>
</feature>
<dbReference type="InterPro" id="IPR047202">
    <property type="entry name" value="Lipocalin_Blc-like_dom"/>
</dbReference>
<dbReference type="Gene3D" id="2.40.128.20">
    <property type="match status" value="1"/>
</dbReference>
<keyword evidence="2" id="KW-0449">Lipoprotein</keyword>
<comment type="function">
    <text evidence="2">Involved in the storage or transport of lipids necessary for membrane maintenance under stressful conditions. Displays a binding preference for lysophospholipids.</text>
</comment>
<keyword evidence="2" id="KW-0998">Cell outer membrane</keyword>
<dbReference type="InterPro" id="IPR012674">
    <property type="entry name" value="Calycin"/>
</dbReference>
<evidence type="ECO:0000313" key="4">
    <source>
        <dbReference type="EMBL" id="MEJ8851002.1"/>
    </source>
</evidence>
<sequence length="194" mass="21972">MVARRSKPPYFAVLSALLSAALVSGCAFGERATRQATLPAVDLASYMGEWQQLAHIPNWFQRKCVSRTRASYRLLASGQVEVRNECETKSGNDSVVGVARPRTDAVVESGQLRPASLEVAFAPEWVRWVPLAWGNYDIVYLSPDRRVAIVTEPSRRYMWVLSRTRTIAEGEWKAVESRLTQLGFQRDQWVRDLE</sequence>
<organism evidence="4 5">
    <name type="scientific">Variovorax rhizosphaerae</name>
    <dbReference type="NCBI Taxonomy" id="1836200"/>
    <lineage>
        <taxon>Bacteria</taxon>
        <taxon>Pseudomonadati</taxon>
        <taxon>Pseudomonadota</taxon>
        <taxon>Betaproteobacteria</taxon>
        <taxon>Burkholderiales</taxon>
        <taxon>Comamonadaceae</taxon>
        <taxon>Variovorax</taxon>
    </lineage>
</organism>
<keyword evidence="2" id="KW-0472">Membrane</keyword>
<dbReference type="Proteomes" id="UP001385892">
    <property type="component" value="Unassembled WGS sequence"/>
</dbReference>
<dbReference type="Pfam" id="PF08212">
    <property type="entry name" value="Lipocalin_2"/>
    <property type="match status" value="1"/>
</dbReference>
<protein>
    <recommendedName>
        <fullName evidence="2">Outer membrane lipoprotein Blc</fullName>
    </recommendedName>
</protein>
<keyword evidence="2" id="KW-0446">Lipid-binding</keyword>
<dbReference type="CDD" id="cd19438">
    <property type="entry name" value="lipocalin_Blc-like"/>
    <property type="match status" value="1"/>
</dbReference>
<comment type="caution">
    <text evidence="4">The sequence shown here is derived from an EMBL/GenBank/DDBJ whole genome shotgun (WGS) entry which is preliminary data.</text>
</comment>
<comment type="subunit">
    <text evidence="2">Homodimer.</text>
</comment>
<keyword evidence="2" id="KW-0732">Signal</keyword>
<dbReference type="PANTHER" id="PTHR10612">
    <property type="entry name" value="APOLIPOPROTEIN D"/>
    <property type="match status" value="1"/>
</dbReference>
<feature type="signal peptide" evidence="2">
    <location>
        <begin position="1"/>
        <end position="29"/>
    </location>
</feature>
<dbReference type="PROSITE" id="PS51257">
    <property type="entry name" value="PROKAR_LIPOPROTEIN"/>
    <property type="match status" value="1"/>
</dbReference>
<comment type="similarity">
    <text evidence="1 2">Belongs to the calycin superfamily. Lipocalin family.</text>
</comment>
<dbReference type="PIRSF" id="PIRSF036893">
    <property type="entry name" value="Lipocalin_ApoD"/>
    <property type="match status" value="1"/>
</dbReference>
<evidence type="ECO:0000256" key="1">
    <source>
        <dbReference type="ARBA" id="ARBA00006889"/>
    </source>
</evidence>
<feature type="domain" description="Lipocalin/cytosolic fatty-acid binding" evidence="3">
    <location>
        <begin position="41"/>
        <end position="188"/>
    </location>
</feature>
<dbReference type="InterPro" id="IPR000566">
    <property type="entry name" value="Lipocln_cytosolic_FA-bd_dom"/>
</dbReference>
<dbReference type="EMBL" id="JBBKZT010000018">
    <property type="protein sequence ID" value="MEJ8851002.1"/>
    <property type="molecule type" value="Genomic_DNA"/>
</dbReference>
<dbReference type="RefSeq" id="WP_340346497.1">
    <property type="nucleotide sequence ID" value="NZ_JBBKZT010000018.1"/>
</dbReference>
<accession>A0ABU8WX04</accession>
<comment type="subcellular location">
    <subcellularLocation>
        <location evidence="2">Cell outer membrane</location>
    </subcellularLocation>
</comment>
<dbReference type="SUPFAM" id="SSF50814">
    <property type="entry name" value="Lipocalins"/>
    <property type="match status" value="1"/>
</dbReference>
<reference evidence="4 5" key="1">
    <citation type="submission" date="2024-03" db="EMBL/GenBank/DDBJ databases">
        <title>Novel species of the genus Variovorax.</title>
        <authorList>
            <person name="Liu Q."/>
            <person name="Xin Y.-H."/>
        </authorList>
    </citation>
    <scope>NUCLEOTIDE SEQUENCE [LARGE SCALE GENOMIC DNA]</scope>
    <source>
        <strain evidence="4 5">KACC 18900</strain>
    </source>
</reference>
<proteinExistence type="inferred from homology"/>
<dbReference type="PANTHER" id="PTHR10612:SF34">
    <property type="entry name" value="APOLIPOPROTEIN D"/>
    <property type="match status" value="1"/>
</dbReference>
<gene>
    <name evidence="4" type="ORF">WKW82_30480</name>
</gene>